<evidence type="ECO:0000256" key="1">
    <source>
        <dbReference type="SAM" id="MobiDB-lite"/>
    </source>
</evidence>
<dbReference type="EMBL" id="OX336137">
    <property type="protein sequence ID" value="CAI2719005.1"/>
    <property type="molecule type" value="Genomic_DNA"/>
</dbReference>
<organism evidence="2 3">
    <name type="scientific">Nitrospina watsonii</name>
    <dbReference type="NCBI Taxonomy" id="1323948"/>
    <lineage>
        <taxon>Bacteria</taxon>
        <taxon>Pseudomonadati</taxon>
        <taxon>Nitrospinota/Tectimicrobiota group</taxon>
        <taxon>Nitrospinota</taxon>
        <taxon>Nitrospinia</taxon>
        <taxon>Nitrospinales</taxon>
        <taxon>Nitrospinaceae</taxon>
        <taxon>Nitrospina</taxon>
    </lineage>
</organism>
<proteinExistence type="predicted"/>
<keyword evidence="3" id="KW-1185">Reference proteome</keyword>
<evidence type="ECO:0000313" key="2">
    <source>
        <dbReference type="EMBL" id="CAI2719005.1"/>
    </source>
</evidence>
<gene>
    <name evidence="2" type="ORF">NSPWAT_2149</name>
</gene>
<reference evidence="2 3" key="1">
    <citation type="submission" date="2022-09" db="EMBL/GenBank/DDBJ databases">
        <authorList>
            <person name="Kop L."/>
        </authorList>
    </citation>
    <scope>NUCLEOTIDE SEQUENCE [LARGE SCALE GENOMIC DNA]</scope>
    <source>
        <strain evidence="2 3">347</strain>
    </source>
</reference>
<evidence type="ECO:0000313" key="3">
    <source>
        <dbReference type="Proteomes" id="UP001157733"/>
    </source>
</evidence>
<protein>
    <submittedName>
        <fullName evidence="2">Uncharacterized protein</fullName>
    </submittedName>
</protein>
<accession>A0ABN8W4D4</accession>
<name>A0ABN8W4D4_9BACT</name>
<feature type="region of interest" description="Disordered" evidence="1">
    <location>
        <begin position="1"/>
        <end position="25"/>
    </location>
</feature>
<dbReference type="Proteomes" id="UP001157733">
    <property type="component" value="Chromosome"/>
</dbReference>
<sequence>MEESCQNALPKDSAKAPADCGKHFQ</sequence>